<reference evidence="1 2" key="1">
    <citation type="journal article" date="2019" name="Int. J. Syst. Evol. Microbiol.">
        <title>The Global Catalogue of Microorganisms (GCM) 10K type strain sequencing project: providing services to taxonomists for standard genome sequencing and annotation.</title>
        <authorList>
            <consortium name="The Broad Institute Genomics Platform"/>
            <consortium name="The Broad Institute Genome Sequencing Center for Infectious Disease"/>
            <person name="Wu L."/>
            <person name="Ma J."/>
        </authorList>
    </citation>
    <scope>NUCLEOTIDE SEQUENCE [LARGE SCALE GENOMIC DNA]</scope>
    <source>
        <strain evidence="1 2">JCM 10649</strain>
    </source>
</reference>
<protein>
    <submittedName>
        <fullName evidence="1">Uncharacterized protein</fullName>
    </submittedName>
</protein>
<sequence>MVEEHAAVPALRGDVGGHMDQQAFLLMRGKLHASHLTDEPRSPGEHSGDTPEFYTLLTWGSPPTAWDCRLERNLFQRVN</sequence>
<dbReference type="Proteomes" id="UP001499895">
    <property type="component" value="Unassembled WGS sequence"/>
</dbReference>
<comment type="caution">
    <text evidence="1">The sequence shown here is derived from an EMBL/GenBank/DDBJ whole genome shotgun (WGS) entry which is preliminary data.</text>
</comment>
<organism evidence="1 2">
    <name type="scientific">Streptomyces stramineus</name>
    <dbReference type="NCBI Taxonomy" id="173861"/>
    <lineage>
        <taxon>Bacteria</taxon>
        <taxon>Bacillati</taxon>
        <taxon>Actinomycetota</taxon>
        <taxon>Actinomycetes</taxon>
        <taxon>Kitasatosporales</taxon>
        <taxon>Streptomycetaceae</taxon>
        <taxon>Streptomyces</taxon>
    </lineage>
</organism>
<evidence type="ECO:0000313" key="1">
    <source>
        <dbReference type="EMBL" id="GAA0473991.1"/>
    </source>
</evidence>
<proteinExistence type="predicted"/>
<evidence type="ECO:0000313" key="2">
    <source>
        <dbReference type="Proteomes" id="UP001499895"/>
    </source>
</evidence>
<dbReference type="EMBL" id="BAAAHB010000045">
    <property type="protein sequence ID" value="GAA0473991.1"/>
    <property type="molecule type" value="Genomic_DNA"/>
</dbReference>
<gene>
    <name evidence="1" type="ORF">GCM10009544_40030</name>
</gene>
<accession>A0ABN1ADV9</accession>
<keyword evidence="2" id="KW-1185">Reference proteome</keyword>
<name>A0ABN1ADV9_9ACTN</name>